<dbReference type="Proteomes" id="UP000887226">
    <property type="component" value="Unassembled WGS sequence"/>
</dbReference>
<feature type="region of interest" description="Disordered" evidence="1">
    <location>
        <begin position="88"/>
        <end position="127"/>
    </location>
</feature>
<gene>
    <name evidence="4" type="ORF">BJ878DRAFT_211420</name>
</gene>
<organism evidence="4 5">
    <name type="scientific">Calycina marina</name>
    <dbReference type="NCBI Taxonomy" id="1763456"/>
    <lineage>
        <taxon>Eukaryota</taxon>
        <taxon>Fungi</taxon>
        <taxon>Dikarya</taxon>
        <taxon>Ascomycota</taxon>
        <taxon>Pezizomycotina</taxon>
        <taxon>Leotiomycetes</taxon>
        <taxon>Helotiales</taxon>
        <taxon>Pezizellaceae</taxon>
        <taxon>Calycina</taxon>
    </lineage>
</organism>
<dbReference type="GO" id="GO:0016787">
    <property type="term" value="F:hydrolase activity"/>
    <property type="evidence" value="ECO:0007669"/>
    <property type="project" value="UniProtKB-KW"/>
</dbReference>
<comment type="caution">
    <text evidence="4">The sequence shown here is derived from an EMBL/GenBank/DDBJ whole genome shotgun (WGS) entry which is preliminary data.</text>
</comment>
<dbReference type="Gene3D" id="3.20.20.80">
    <property type="entry name" value="Glycosidases"/>
    <property type="match status" value="1"/>
</dbReference>
<reference evidence="4" key="1">
    <citation type="journal article" date="2021" name="IMA Fungus">
        <title>Genomic characterization of three marine fungi, including Emericellopsis atlantica sp. nov. with signatures of a generalist lifestyle and marine biomass degradation.</title>
        <authorList>
            <person name="Hagestad O.C."/>
            <person name="Hou L."/>
            <person name="Andersen J.H."/>
            <person name="Hansen E.H."/>
            <person name="Altermark B."/>
            <person name="Li C."/>
            <person name="Kuhnert E."/>
            <person name="Cox R.J."/>
            <person name="Crous P.W."/>
            <person name="Spatafora J.W."/>
            <person name="Lail K."/>
            <person name="Amirebrahimi M."/>
            <person name="Lipzen A."/>
            <person name="Pangilinan J."/>
            <person name="Andreopoulos W."/>
            <person name="Hayes R.D."/>
            <person name="Ng V."/>
            <person name="Grigoriev I.V."/>
            <person name="Jackson S.A."/>
            <person name="Sutton T.D.S."/>
            <person name="Dobson A.D.W."/>
            <person name="Rama T."/>
        </authorList>
    </citation>
    <scope>NUCLEOTIDE SEQUENCE</scope>
    <source>
        <strain evidence="4">TRa3180A</strain>
    </source>
</reference>
<dbReference type="InterPro" id="IPR024655">
    <property type="entry name" value="Asl1_glyco_hydro_catalytic"/>
</dbReference>
<sequence>MRSSTFYSLVFTTSALLVQGVPFGERDVVVEEVTVTAERPNDSFATATSTVTAAPAYETDYASAESDSTDKFEQYKRDVVYVTTAIVGKQPDASPAPDSSHKSSSSDSSDDDSKSKPSSGGSANKRGLSYNEVDLLKPFSGSKASWAYNWGPSTPSGIPSGIEYVPMLWGGADDKTGPWHDAATKSIAEGSKHLLSFNEPDHPDQAKMTPEDAAKKHIQYMNPYASNSVKIGGPAVTNGEKEKNMGPDGWMTPFLNACHKKCRLDFMPVHWYGATTNFGESGFEKFLKNAHAAAGMPIWLTEFGSTAGSDADVESFLKSATELMDGLDYVQRYAYFMVADGKMVSGTEISPIGKAFIQ</sequence>
<accession>A0A9P8CCM4</accession>
<keyword evidence="5" id="KW-1185">Reference proteome</keyword>
<dbReference type="GO" id="GO:0071966">
    <property type="term" value="P:fungal-type cell wall polysaccharide metabolic process"/>
    <property type="evidence" value="ECO:0007669"/>
    <property type="project" value="TreeGrafter"/>
</dbReference>
<proteinExistence type="predicted"/>
<feature type="signal peptide" evidence="2">
    <location>
        <begin position="1"/>
        <end position="20"/>
    </location>
</feature>
<evidence type="ECO:0000313" key="5">
    <source>
        <dbReference type="Proteomes" id="UP000887226"/>
    </source>
</evidence>
<protein>
    <submittedName>
        <fullName evidence="4">Glycosyl hydrolase catalytic core-domain-containing protein</fullName>
    </submittedName>
</protein>
<dbReference type="GO" id="GO:0009277">
    <property type="term" value="C:fungal-type cell wall"/>
    <property type="evidence" value="ECO:0007669"/>
    <property type="project" value="TreeGrafter"/>
</dbReference>
<dbReference type="AlphaFoldDB" id="A0A9P8CCM4"/>
<feature type="domain" description="Asl1-like glycosyl hydrolase catalytic" evidence="3">
    <location>
        <begin position="127"/>
        <end position="356"/>
    </location>
</feature>
<dbReference type="SUPFAM" id="SSF51445">
    <property type="entry name" value="(Trans)glycosidases"/>
    <property type="match status" value="1"/>
</dbReference>
<evidence type="ECO:0000259" key="3">
    <source>
        <dbReference type="Pfam" id="PF11790"/>
    </source>
</evidence>
<dbReference type="Pfam" id="PF11790">
    <property type="entry name" value="Glyco_hydro_cc"/>
    <property type="match status" value="1"/>
</dbReference>
<keyword evidence="2" id="KW-0732">Signal</keyword>
<name>A0A9P8CCM4_9HELO</name>
<evidence type="ECO:0000313" key="4">
    <source>
        <dbReference type="EMBL" id="KAG9241770.1"/>
    </source>
</evidence>
<feature type="chain" id="PRO_5040514242" evidence="2">
    <location>
        <begin position="21"/>
        <end position="358"/>
    </location>
</feature>
<keyword evidence="4" id="KW-0378">Hydrolase</keyword>
<dbReference type="InterPro" id="IPR053183">
    <property type="entry name" value="ASL1"/>
</dbReference>
<dbReference type="EMBL" id="MU254159">
    <property type="protein sequence ID" value="KAG9241770.1"/>
    <property type="molecule type" value="Genomic_DNA"/>
</dbReference>
<evidence type="ECO:0000256" key="1">
    <source>
        <dbReference type="SAM" id="MobiDB-lite"/>
    </source>
</evidence>
<dbReference type="OrthoDB" id="43654at2759"/>
<dbReference type="PANTHER" id="PTHR34154">
    <property type="entry name" value="ALKALI-SENSITIVE LINKAGE PROTEIN 1"/>
    <property type="match status" value="1"/>
</dbReference>
<feature type="compositionally biased region" description="Low complexity" evidence="1">
    <location>
        <begin position="92"/>
        <end position="107"/>
    </location>
</feature>
<dbReference type="PANTHER" id="PTHR34154:SF10">
    <property type="entry name" value="ASL1-LIKE GLYCOSYL HYDROLASE CATALYTIC DOMAIN-CONTAINING PROTEIN"/>
    <property type="match status" value="1"/>
</dbReference>
<dbReference type="InterPro" id="IPR017853">
    <property type="entry name" value="GH"/>
</dbReference>
<evidence type="ECO:0000256" key="2">
    <source>
        <dbReference type="SAM" id="SignalP"/>
    </source>
</evidence>